<evidence type="ECO:0000313" key="4">
    <source>
        <dbReference type="Proteomes" id="UP000054047"/>
    </source>
</evidence>
<dbReference type="SUPFAM" id="SSF56436">
    <property type="entry name" value="C-type lectin-like"/>
    <property type="match status" value="1"/>
</dbReference>
<accession>A0A0C2DAV9</accession>
<dbReference type="PROSITE" id="PS50041">
    <property type="entry name" value="C_TYPE_LECTIN_2"/>
    <property type="match status" value="1"/>
</dbReference>
<dbReference type="InterPro" id="IPR016186">
    <property type="entry name" value="C-type_lectin-like/link_sf"/>
</dbReference>
<gene>
    <name evidence="3" type="ORF">ANCDUO_10260</name>
</gene>
<dbReference type="InterPro" id="IPR018378">
    <property type="entry name" value="C-type_lectin_CS"/>
</dbReference>
<protein>
    <submittedName>
        <fullName evidence="3">Lectin C-type domain protein</fullName>
    </submittedName>
</protein>
<sequence length="93" mass="10838">MNSCTALAANMDAGVWNGYKRVTKHKRPFAWVDGTPTKYESWKKGEPNNAKGKEDCAYMYAHEFLSRLEWNDNNCVNDWGYVCERNDCYYPPD</sequence>
<dbReference type="PANTHER" id="PTHR22803">
    <property type="entry name" value="MANNOSE, PHOSPHOLIPASE, LECTIN RECEPTOR RELATED"/>
    <property type="match status" value="1"/>
</dbReference>
<organism evidence="3 4">
    <name type="scientific">Ancylostoma duodenale</name>
    <dbReference type="NCBI Taxonomy" id="51022"/>
    <lineage>
        <taxon>Eukaryota</taxon>
        <taxon>Metazoa</taxon>
        <taxon>Ecdysozoa</taxon>
        <taxon>Nematoda</taxon>
        <taxon>Chromadorea</taxon>
        <taxon>Rhabditida</taxon>
        <taxon>Rhabditina</taxon>
        <taxon>Rhabditomorpha</taxon>
        <taxon>Strongyloidea</taxon>
        <taxon>Ancylostomatidae</taxon>
        <taxon>Ancylostomatinae</taxon>
        <taxon>Ancylostoma</taxon>
    </lineage>
</organism>
<evidence type="ECO:0000256" key="1">
    <source>
        <dbReference type="ARBA" id="ARBA00023157"/>
    </source>
</evidence>
<dbReference type="OrthoDB" id="5861056at2759"/>
<reference evidence="3 4" key="1">
    <citation type="submission" date="2013-12" db="EMBL/GenBank/DDBJ databases">
        <title>Draft genome of the parsitic nematode Ancylostoma duodenale.</title>
        <authorList>
            <person name="Mitreva M."/>
        </authorList>
    </citation>
    <scope>NUCLEOTIDE SEQUENCE [LARGE SCALE GENOMIC DNA]</scope>
    <source>
        <strain evidence="3 4">Zhejiang</strain>
    </source>
</reference>
<proteinExistence type="predicted"/>
<dbReference type="EMBL" id="KN731894">
    <property type="protein sequence ID" value="KIH59502.1"/>
    <property type="molecule type" value="Genomic_DNA"/>
</dbReference>
<dbReference type="InterPro" id="IPR050111">
    <property type="entry name" value="C-type_lectin/snaclec_domain"/>
</dbReference>
<keyword evidence="4" id="KW-1185">Reference proteome</keyword>
<dbReference type="Proteomes" id="UP000054047">
    <property type="component" value="Unassembled WGS sequence"/>
</dbReference>
<name>A0A0C2DAV9_9BILA</name>
<evidence type="ECO:0000313" key="3">
    <source>
        <dbReference type="EMBL" id="KIH59502.1"/>
    </source>
</evidence>
<evidence type="ECO:0000259" key="2">
    <source>
        <dbReference type="PROSITE" id="PS50041"/>
    </source>
</evidence>
<dbReference type="InterPro" id="IPR016187">
    <property type="entry name" value="CTDL_fold"/>
</dbReference>
<dbReference type="AlphaFoldDB" id="A0A0C2DAV9"/>
<dbReference type="InterPro" id="IPR001304">
    <property type="entry name" value="C-type_lectin-like"/>
</dbReference>
<dbReference type="Gene3D" id="3.10.100.10">
    <property type="entry name" value="Mannose-Binding Protein A, subunit A"/>
    <property type="match status" value="1"/>
</dbReference>
<dbReference type="Pfam" id="PF00059">
    <property type="entry name" value="Lectin_C"/>
    <property type="match status" value="1"/>
</dbReference>
<dbReference type="PROSITE" id="PS00615">
    <property type="entry name" value="C_TYPE_LECTIN_1"/>
    <property type="match status" value="1"/>
</dbReference>
<feature type="domain" description="C-type lectin" evidence="2">
    <location>
        <begin position="15"/>
        <end position="84"/>
    </location>
</feature>
<keyword evidence="1" id="KW-1015">Disulfide bond</keyword>